<comment type="caution">
    <text evidence="2">The sequence shown here is derived from an EMBL/GenBank/DDBJ whole genome shotgun (WGS) entry which is preliminary data.</text>
</comment>
<sequence length="112" mass="11845">AIAGGSEIMLWPDFRLLTTDAEVIYAHAKMGLACAWGGGLLLKKIVGPARALEFTLTSRKISAEEALSIGLAHAIVNVETGLDEAKAWLGPLIDGPANLIRVQKTMISGNSF</sequence>
<evidence type="ECO:0000313" key="3">
    <source>
        <dbReference type="Proteomes" id="UP000708208"/>
    </source>
</evidence>
<feature type="non-terminal residue" evidence="2">
    <location>
        <position position="1"/>
    </location>
</feature>
<name>A0A8J2L7Z2_9HEXA</name>
<dbReference type="EMBL" id="CAJVCH010541513">
    <property type="protein sequence ID" value="CAG7826893.1"/>
    <property type="molecule type" value="Genomic_DNA"/>
</dbReference>
<dbReference type="AlphaFoldDB" id="A0A8J2L7Z2"/>
<gene>
    <name evidence="2" type="ORF">AFUS01_LOCUS36923</name>
</gene>
<evidence type="ECO:0008006" key="4">
    <source>
        <dbReference type="Google" id="ProtNLM"/>
    </source>
</evidence>
<dbReference type="InterPro" id="IPR001753">
    <property type="entry name" value="Enoyl-CoA_hydra/iso"/>
</dbReference>
<evidence type="ECO:0000313" key="2">
    <source>
        <dbReference type="EMBL" id="CAG7826893.1"/>
    </source>
</evidence>
<reference evidence="2" key="1">
    <citation type="submission" date="2021-06" db="EMBL/GenBank/DDBJ databases">
        <authorList>
            <person name="Hodson N. C."/>
            <person name="Mongue J. A."/>
            <person name="Jaron S. K."/>
        </authorList>
    </citation>
    <scope>NUCLEOTIDE SEQUENCE</scope>
</reference>
<evidence type="ECO:0000256" key="1">
    <source>
        <dbReference type="ARBA" id="ARBA00005254"/>
    </source>
</evidence>
<keyword evidence="3" id="KW-1185">Reference proteome</keyword>
<dbReference type="OrthoDB" id="448450at2759"/>
<organism evidence="2 3">
    <name type="scientific">Allacma fusca</name>
    <dbReference type="NCBI Taxonomy" id="39272"/>
    <lineage>
        <taxon>Eukaryota</taxon>
        <taxon>Metazoa</taxon>
        <taxon>Ecdysozoa</taxon>
        <taxon>Arthropoda</taxon>
        <taxon>Hexapoda</taxon>
        <taxon>Collembola</taxon>
        <taxon>Symphypleona</taxon>
        <taxon>Sminthuridae</taxon>
        <taxon>Allacma</taxon>
    </lineage>
</organism>
<accession>A0A8J2L7Z2</accession>
<dbReference type="CDD" id="cd06558">
    <property type="entry name" value="crotonase-like"/>
    <property type="match status" value="1"/>
</dbReference>
<dbReference type="Pfam" id="PF00378">
    <property type="entry name" value="ECH_1"/>
    <property type="match status" value="1"/>
</dbReference>
<dbReference type="PANTHER" id="PTHR43802:SF1">
    <property type="entry name" value="IP11341P-RELATED"/>
    <property type="match status" value="1"/>
</dbReference>
<dbReference type="PANTHER" id="PTHR43802">
    <property type="entry name" value="ENOYL-COA HYDRATASE"/>
    <property type="match status" value="1"/>
</dbReference>
<protein>
    <recommendedName>
        <fullName evidence="4">Enoyl-CoA hydratase</fullName>
    </recommendedName>
</protein>
<comment type="similarity">
    <text evidence="1">Belongs to the enoyl-CoA hydratase/isomerase family.</text>
</comment>
<dbReference type="Proteomes" id="UP000708208">
    <property type="component" value="Unassembled WGS sequence"/>
</dbReference>
<proteinExistence type="inferred from homology"/>